<dbReference type="GeneID" id="97233069"/>
<protein>
    <submittedName>
        <fullName evidence="1">Membrane protein</fullName>
    </submittedName>
</protein>
<dbReference type="PATRIC" id="fig|38300.4.peg.6159"/>
<evidence type="ECO:0000313" key="2">
    <source>
        <dbReference type="Proteomes" id="UP000060513"/>
    </source>
</evidence>
<evidence type="ECO:0000313" key="1">
    <source>
        <dbReference type="EMBL" id="ALC24190.1"/>
    </source>
</evidence>
<dbReference type="KEGG" id="spri:SPRI_5884"/>
<dbReference type="EMBL" id="CP011340">
    <property type="protein sequence ID" value="ALC24190.1"/>
    <property type="molecule type" value="Genomic_DNA"/>
</dbReference>
<dbReference type="OrthoDB" id="3458595at2"/>
<dbReference type="RefSeq" id="WP_053557483.1">
    <property type="nucleotide sequence ID" value="NZ_CP011340.1"/>
</dbReference>
<gene>
    <name evidence="1" type="ORF">SPRI_5884</name>
</gene>
<name>A0A0M4DEZ2_STRPR</name>
<reference evidence="1 2" key="1">
    <citation type="submission" date="2015-08" db="EMBL/GenBank/DDBJ databases">
        <title>Genome sequence of the pristinamycin over-producing bacterium Streptomyces pristinaespiralis HCCB10218.</title>
        <authorList>
            <person name="Tian J."/>
            <person name="Yang J."/>
            <person name="Li L."/>
            <person name="Ruan L."/>
            <person name="Wei W."/>
            <person name="Zheng G."/>
            <person name="Wei Z."/>
            <person name="Yang S."/>
            <person name="Ge M."/>
            <person name="Jiang W."/>
            <person name="Lu Y."/>
        </authorList>
    </citation>
    <scope>NUCLEOTIDE SEQUENCE [LARGE SCALE GENOMIC DNA]</scope>
    <source>
        <strain evidence="1 2">HCCB 10218</strain>
    </source>
</reference>
<dbReference type="AlphaFoldDB" id="A0A0M4DEZ2"/>
<dbReference type="STRING" id="38300.SPRI_5884"/>
<dbReference type="Proteomes" id="UP000060513">
    <property type="component" value="Chromosome"/>
</dbReference>
<accession>A0A0M4DEZ2</accession>
<sequence>MNRTPVLAPVRPRAPTWPGPKSRAADGLLWIAAVAVAYTVVQLALAVPGTGLGWDESVYVSQVARGSEAAFFSAPRARGITFLVAPVTAVTSSVEVLRVFLAVLSGAGLFAALAVWRTLLPARVLALAGGLFAGLWITVFYGPQVMPNLWVALGALFTVGCFLRAVRDPADRAGLLGTGAGLAFVALMRPGDAVWLLLPLAAVALLSRTARRPALLVALVAGTLVGCLPWIVEAYVAYDGLLARLRRAGEIQGHLGPHFAVDDQMRALEGRSLCRPCDMPWRKPVTGVWFLVLWPLAAGGVMVAALRRCPFTTAPSAVRPSAVLVPALAGLVLAVPYLLLIGYAAPRFLLPAYALLALPVAVCLGRLAGSARPHAAAAVVLGLALAGHLTVQYAVLNGTVERGRDNNKAFERITAELRRNGVRAPCVISGSEAPRIALRTGCASRQTGGHDGSITRAALARLGDRRAVAYVVDGRDRPPSFTRGWRPLTLPGLPSRPELRAYLSPAAAPPTAGR</sequence>
<organism evidence="1">
    <name type="scientific">Streptomyces pristinaespiralis</name>
    <dbReference type="NCBI Taxonomy" id="38300"/>
    <lineage>
        <taxon>Bacteria</taxon>
        <taxon>Bacillati</taxon>
        <taxon>Actinomycetota</taxon>
        <taxon>Actinomycetes</taxon>
        <taxon>Kitasatosporales</taxon>
        <taxon>Streptomycetaceae</taxon>
        <taxon>Streptomyces</taxon>
    </lineage>
</organism>
<proteinExistence type="predicted"/>